<reference evidence="1 2" key="1">
    <citation type="journal article" date="2019" name="Int. J. Syst. Evol. Microbiol.">
        <title>The Global Catalogue of Microorganisms (GCM) 10K type strain sequencing project: providing services to taxonomists for standard genome sequencing and annotation.</title>
        <authorList>
            <consortium name="The Broad Institute Genomics Platform"/>
            <consortium name="The Broad Institute Genome Sequencing Center for Infectious Disease"/>
            <person name="Wu L."/>
            <person name="Ma J."/>
        </authorList>
    </citation>
    <scope>NUCLEOTIDE SEQUENCE [LARGE SCALE GENOMIC DNA]</scope>
    <source>
        <strain evidence="1 2">JCM 4395</strain>
    </source>
</reference>
<name>A0ABN3NH69_STRLO</name>
<sequence>MRRCASSAAGISTRCYLRSLGLAGMAAVGIPHTTLIAVKERIAKSCSDAPLEPASATSPGSFLTESAALGPLGQSAGTPIGTAVVVGVSFHIERPPGPRPPGPRRAP</sequence>
<evidence type="ECO:0000313" key="2">
    <source>
        <dbReference type="Proteomes" id="UP001501777"/>
    </source>
</evidence>
<gene>
    <name evidence="1" type="ORF">GCM10010276_86290</name>
</gene>
<keyword evidence="2" id="KW-1185">Reference proteome</keyword>
<dbReference type="EMBL" id="BAAASG010000029">
    <property type="protein sequence ID" value="GAA2522211.1"/>
    <property type="molecule type" value="Genomic_DNA"/>
</dbReference>
<comment type="caution">
    <text evidence="1">The sequence shown here is derived from an EMBL/GenBank/DDBJ whole genome shotgun (WGS) entry which is preliminary data.</text>
</comment>
<accession>A0ABN3NH69</accession>
<protein>
    <submittedName>
        <fullName evidence="1">Uncharacterized protein</fullName>
    </submittedName>
</protein>
<proteinExistence type="predicted"/>
<organism evidence="1 2">
    <name type="scientific">Streptomyces longisporus</name>
    <dbReference type="NCBI Taxonomy" id="1948"/>
    <lineage>
        <taxon>Bacteria</taxon>
        <taxon>Bacillati</taxon>
        <taxon>Actinomycetota</taxon>
        <taxon>Actinomycetes</taxon>
        <taxon>Kitasatosporales</taxon>
        <taxon>Streptomycetaceae</taxon>
        <taxon>Streptomyces</taxon>
    </lineage>
</organism>
<dbReference type="Proteomes" id="UP001501777">
    <property type="component" value="Unassembled WGS sequence"/>
</dbReference>
<evidence type="ECO:0000313" key="1">
    <source>
        <dbReference type="EMBL" id="GAA2522211.1"/>
    </source>
</evidence>